<dbReference type="Gene3D" id="3.50.50.60">
    <property type="entry name" value="FAD/NAD(P)-binding domain"/>
    <property type="match status" value="1"/>
</dbReference>
<dbReference type="EMBL" id="JADCKQ010000004">
    <property type="protein sequence ID" value="MBI1493354.1"/>
    <property type="molecule type" value="Genomic_DNA"/>
</dbReference>
<evidence type="ECO:0000259" key="2">
    <source>
        <dbReference type="Pfam" id="PF01266"/>
    </source>
</evidence>
<keyword evidence="1" id="KW-0560">Oxidoreductase</keyword>
<dbReference type="SUPFAM" id="SSF51905">
    <property type="entry name" value="FAD/NAD(P)-binding domain"/>
    <property type="match status" value="1"/>
</dbReference>
<dbReference type="RefSeq" id="WP_228848198.1">
    <property type="nucleotide sequence ID" value="NZ_JADCKQ010000004.1"/>
</dbReference>
<organism evidence="3 4">
    <name type="scientific">Halocynthiibacter styelae</name>
    <dbReference type="NCBI Taxonomy" id="2761955"/>
    <lineage>
        <taxon>Bacteria</taxon>
        <taxon>Pseudomonadati</taxon>
        <taxon>Pseudomonadota</taxon>
        <taxon>Alphaproteobacteria</taxon>
        <taxon>Rhodobacterales</taxon>
        <taxon>Paracoccaceae</taxon>
        <taxon>Halocynthiibacter</taxon>
    </lineage>
</organism>
<dbReference type="PANTHER" id="PTHR13847:SF287">
    <property type="entry name" value="FAD-DEPENDENT OXIDOREDUCTASE DOMAIN-CONTAINING PROTEIN 1"/>
    <property type="match status" value="1"/>
</dbReference>
<dbReference type="PANTHER" id="PTHR13847">
    <property type="entry name" value="SARCOSINE DEHYDROGENASE-RELATED"/>
    <property type="match status" value="1"/>
</dbReference>
<evidence type="ECO:0000256" key="1">
    <source>
        <dbReference type="ARBA" id="ARBA00023002"/>
    </source>
</evidence>
<dbReference type="InterPro" id="IPR006076">
    <property type="entry name" value="FAD-dep_OxRdtase"/>
</dbReference>
<dbReference type="AlphaFoldDB" id="A0A8J7IV59"/>
<comment type="caution">
    <text evidence="3">The sequence shown here is derived from an EMBL/GenBank/DDBJ whole genome shotgun (WGS) entry which is preliminary data.</text>
</comment>
<evidence type="ECO:0000313" key="3">
    <source>
        <dbReference type="EMBL" id="MBI1493354.1"/>
    </source>
</evidence>
<reference evidence="3" key="1">
    <citation type="submission" date="2020-10" db="EMBL/GenBank/DDBJ databases">
        <title>Paenihalocynthiibacter styelae gen. nov., sp. nov., isolated from stalked sea squirt Styela clava.</title>
        <authorList>
            <person name="Kim Y.-O."/>
            <person name="Yoon J.-H."/>
        </authorList>
    </citation>
    <scope>NUCLEOTIDE SEQUENCE</scope>
    <source>
        <strain evidence="3">MYP1-1</strain>
    </source>
</reference>
<dbReference type="InterPro" id="IPR036188">
    <property type="entry name" value="FAD/NAD-bd_sf"/>
</dbReference>
<dbReference type="GO" id="GO:0005737">
    <property type="term" value="C:cytoplasm"/>
    <property type="evidence" value="ECO:0007669"/>
    <property type="project" value="TreeGrafter"/>
</dbReference>
<proteinExistence type="predicted"/>
<keyword evidence="4" id="KW-1185">Reference proteome</keyword>
<dbReference type="Gene3D" id="3.30.9.10">
    <property type="entry name" value="D-Amino Acid Oxidase, subunit A, domain 2"/>
    <property type="match status" value="1"/>
</dbReference>
<feature type="domain" description="FAD dependent oxidoreductase" evidence="2">
    <location>
        <begin position="4"/>
        <end position="337"/>
    </location>
</feature>
<name>A0A8J7IV59_9RHOB</name>
<dbReference type="Pfam" id="PF01266">
    <property type="entry name" value="DAO"/>
    <property type="match status" value="1"/>
</dbReference>
<gene>
    <name evidence="3" type="ORF">H1D41_06885</name>
</gene>
<accession>A0A8J7IV59</accession>
<protein>
    <submittedName>
        <fullName evidence="3">FAD-binding oxidoreductase</fullName>
    </submittedName>
</protein>
<sequence>MKQDILIVGGGVAGLSAAAHLAPYASVTVLEAESATGYHTSGRSAALFEEKYGQETTIALNKASKAFLENHDGGFLSPRGFMLLGSRDDNVAFENDLKTMQLSEISAEDALARVPILNTDHLTRFAHADDAQDIDTDLLMQSYTRLMRDHGGQIVTNARVESMSHVDGRWQVIAGGKSYAADVVVNAAGAWASQIAQMAGAQDILIQPYRRSVARIPAPGGLDVSSWPMLFGPGETWYAKPDAGALIISPADEDPVDPHDAWADDMTLAEGIASYQEVVTEDVTRVISNWAGLRSFAPDRNLVLGFDRQAPGFFWCAGQGGYGMQSSPATGQLVADLITGRAPEIDNTVITRIAPTRF</sequence>
<dbReference type="GO" id="GO:0016491">
    <property type="term" value="F:oxidoreductase activity"/>
    <property type="evidence" value="ECO:0007669"/>
    <property type="project" value="UniProtKB-KW"/>
</dbReference>
<evidence type="ECO:0000313" key="4">
    <source>
        <dbReference type="Proteomes" id="UP000640583"/>
    </source>
</evidence>
<dbReference type="Proteomes" id="UP000640583">
    <property type="component" value="Unassembled WGS sequence"/>
</dbReference>